<proteinExistence type="predicted"/>
<organism evidence="1 2">
    <name type="scientific">Dyella jiangningensis</name>
    <dbReference type="NCBI Taxonomy" id="1379159"/>
    <lineage>
        <taxon>Bacteria</taxon>
        <taxon>Pseudomonadati</taxon>
        <taxon>Pseudomonadota</taxon>
        <taxon>Gammaproteobacteria</taxon>
        <taxon>Lysobacterales</taxon>
        <taxon>Rhodanobacteraceae</taxon>
        <taxon>Dyella</taxon>
    </lineage>
</organism>
<dbReference type="Gene3D" id="3.40.50.1000">
    <property type="entry name" value="HAD superfamily/HAD-like"/>
    <property type="match status" value="1"/>
</dbReference>
<dbReference type="OrthoDB" id="148966at2"/>
<dbReference type="SFLD" id="SFLDS00003">
    <property type="entry name" value="Haloacid_Dehalogenase"/>
    <property type="match status" value="1"/>
</dbReference>
<dbReference type="PANTHER" id="PTHR47478">
    <property type="match status" value="1"/>
</dbReference>
<dbReference type="InterPro" id="IPR011951">
    <property type="entry name" value="HAD-SF_hydro_IA_YjjG/PynA"/>
</dbReference>
<dbReference type="SUPFAM" id="SSF56784">
    <property type="entry name" value="HAD-like"/>
    <property type="match status" value="1"/>
</dbReference>
<evidence type="ECO:0000313" key="2">
    <source>
        <dbReference type="Proteomes" id="UP000248926"/>
    </source>
</evidence>
<dbReference type="GO" id="GO:0008253">
    <property type="term" value="F:5'-nucleotidase activity"/>
    <property type="evidence" value="ECO:0007669"/>
    <property type="project" value="InterPro"/>
</dbReference>
<accession>A0A328P1I2</accession>
<dbReference type="InterPro" id="IPR052550">
    <property type="entry name" value="Pyrimidine_5'-ntase_YjjG"/>
</dbReference>
<dbReference type="Gene3D" id="1.10.150.240">
    <property type="entry name" value="Putative phosphatase, domain 2"/>
    <property type="match status" value="1"/>
</dbReference>
<name>A0A328P1I2_9GAMM</name>
<dbReference type="InterPro" id="IPR023214">
    <property type="entry name" value="HAD_sf"/>
</dbReference>
<keyword evidence="2" id="KW-1185">Reference proteome</keyword>
<sequence length="230" mass="25753">MAYRHFLFDLDDTLLDFRASERLSFQTMLESFGARAASPAMFADYQRENLQLWNDFERRLITKEALKIERFRRTFAPHGIDIDPAEASTRYLECLAETVVLIDGAAMLCEALSAMGEVGIITNGIEHVQTRRIAKSGLERWIRFVATSEACGFAKPDGRFFQYALDKFSRVSKPETIIVGDRLDADVLGANRFGIDSCWFNPGRLEGDGVAVATFEAATLAEILQALTPP</sequence>
<dbReference type="Proteomes" id="UP000248926">
    <property type="component" value="Unassembled WGS sequence"/>
</dbReference>
<dbReference type="PANTHER" id="PTHR47478:SF1">
    <property type="entry name" value="PYRIMIDINE 5'-NUCLEOTIDASE YJJG"/>
    <property type="match status" value="1"/>
</dbReference>
<dbReference type="EMBL" id="NFZS01000007">
    <property type="protein sequence ID" value="RAO74512.1"/>
    <property type="molecule type" value="Genomic_DNA"/>
</dbReference>
<dbReference type="InterPro" id="IPR006439">
    <property type="entry name" value="HAD-SF_hydro_IA"/>
</dbReference>
<protein>
    <submittedName>
        <fullName evidence="1">Noncanonical pyrimidine nucleotidase, YjjG family</fullName>
    </submittedName>
</protein>
<dbReference type="NCBIfam" id="TIGR02254">
    <property type="entry name" value="YjjG_YfnB"/>
    <property type="match status" value="1"/>
</dbReference>
<dbReference type="NCBIfam" id="TIGR01549">
    <property type="entry name" value="HAD-SF-IA-v1"/>
    <property type="match status" value="1"/>
</dbReference>
<comment type="caution">
    <text evidence="1">The sequence shown here is derived from an EMBL/GenBank/DDBJ whole genome shotgun (WGS) entry which is preliminary data.</text>
</comment>
<dbReference type="SFLD" id="SFLDG01129">
    <property type="entry name" value="C1.5:_HAD__Beta-PGM__Phosphata"/>
    <property type="match status" value="1"/>
</dbReference>
<evidence type="ECO:0000313" key="1">
    <source>
        <dbReference type="EMBL" id="RAO74512.1"/>
    </source>
</evidence>
<dbReference type="Pfam" id="PF00702">
    <property type="entry name" value="Hydrolase"/>
    <property type="match status" value="1"/>
</dbReference>
<gene>
    <name evidence="1" type="ORF">CA260_20365</name>
</gene>
<reference evidence="1 2" key="1">
    <citation type="journal article" date="2018" name="Genet. Mol. Biol.">
        <title>The genome sequence of Dyella jiangningensis FCAV SCS01 from a lignocellulose-decomposing microbial consortium metagenome reveals potential for biotechnological applications.</title>
        <authorList>
            <person name="Desiderato J.G."/>
            <person name="Alvarenga D.O."/>
            <person name="Constancio M.T.L."/>
            <person name="Alves L.M.C."/>
            <person name="Varani A.M."/>
        </authorList>
    </citation>
    <scope>NUCLEOTIDE SEQUENCE [LARGE SCALE GENOMIC DNA]</scope>
    <source>
        <strain evidence="1 2">FCAV SCS01</strain>
    </source>
</reference>
<dbReference type="InterPro" id="IPR036412">
    <property type="entry name" value="HAD-like_sf"/>
</dbReference>
<dbReference type="InterPro" id="IPR023198">
    <property type="entry name" value="PGP-like_dom2"/>
</dbReference>
<dbReference type="AlphaFoldDB" id="A0A328P1I2"/>